<sequence>MKKALFLILSALLVLSACGTKEAGEEQSAPEGNQAAETEKNSEKDKNTEEQSVRTPTEEDKKYTELLLARDYDTVIKETVAFDSDSQKDFYNLASALKKHDEMQSKSYVDESTNEKNYTDMISDYKVIIRYIDKAEYIPEEMKTEIEEMKKEAEEKAAQNQEELDKQTQAK</sequence>
<comment type="caution">
    <text evidence="3">The sequence shown here is derived from an EMBL/GenBank/DDBJ whole genome shotgun (WGS) entry which is preliminary data.</text>
</comment>
<evidence type="ECO:0000313" key="3">
    <source>
        <dbReference type="EMBL" id="MBY0099310.1"/>
    </source>
</evidence>
<proteinExistence type="predicted"/>
<dbReference type="EMBL" id="JACWFH010000035">
    <property type="protein sequence ID" value="MBY0099310.1"/>
    <property type="molecule type" value="Genomic_DNA"/>
</dbReference>
<accession>A0ABS7KAS5</accession>
<evidence type="ECO:0000256" key="2">
    <source>
        <dbReference type="SAM" id="SignalP"/>
    </source>
</evidence>
<organism evidence="3 4">
    <name type="scientific">Mesobacillus maritimus</name>
    <dbReference type="NCBI Taxonomy" id="1643336"/>
    <lineage>
        <taxon>Bacteria</taxon>
        <taxon>Bacillati</taxon>
        <taxon>Bacillota</taxon>
        <taxon>Bacilli</taxon>
        <taxon>Bacillales</taxon>
        <taxon>Bacillaceae</taxon>
        <taxon>Mesobacillus</taxon>
    </lineage>
</organism>
<feature type="chain" id="PRO_5046308452" description="Lipoprotein" evidence="2">
    <location>
        <begin position="24"/>
        <end position="171"/>
    </location>
</feature>
<dbReference type="RefSeq" id="WP_221875525.1">
    <property type="nucleotide sequence ID" value="NZ_JACWFH010000035.1"/>
</dbReference>
<reference evidence="3 4" key="1">
    <citation type="submission" date="2020-07" db="EMBL/GenBank/DDBJ databases">
        <title>Fungal Genomes of the International Space Station.</title>
        <authorList>
            <person name="Seuylemezian A."/>
            <person name="Singh N.K."/>
            <person name="Wood J."/>
            <person name="Venkateswaran K."/>
        </authorList>
    </citation>
    <scope>NUCLEOTIDE SEQUENCE [LARGE SCALE GENOMIC DNA]</scope>
    <source>
        <strain evidence="3 4">PL-B2</strain>
    </source>
</reference>
<evidence type="ECO:0008006" key="5">
    <source>
        <dbReference type="Google" id="ProtNLM"/>
    </source>
</evidence>
<evidence type="ECO:0000313" key="4">
    <source>
        <dbReference type="Proteomes" id="UP000769780"/>
    </source>
</evidence>
<keyword evidence="2" id="KW-0732">Signal</keyword>
<evidence type="ECO:0000256" key="1">
    <source>
        <dbReference type="SAM" id="MobiDB-lite"/>
    </source>
</evidence>
<protein>
    <recommendedName>
        <fullName evidence="5">Lipoprotein</fullName>
    </recommendedName>
</protein>
<gene>
    <name evidence="3" type="ORF">H0185_21315</name>
</gene>
<feature type="region of interest" description="Disordered" evidence="1">
    <location>
        <begin position="148"/>
        <end position="171"/>
    </location>
</feature>
<dbReference type="Proteomes" id="UP000769780">
    <property type="component" value="Unassembled WGS sequence"/>
</dbReference>
<feature type="signal peptide" evidence="2">
    <location>
        <begin position="1"/>
        <end position="23"/>
    </location>
</feature>
<dbReference type="PROSITE" id="PS51257">
    <property type="entry name" value="PROKAR_LIPOPROTEIN"/>
    <property type="match status" value="1"/>
</dbReference>
<keyword evidence="4" id="KW-1185">Reference proteome</keyword>
<name>A0ABS7KAS5_9BACI</name>
<feature type="region of interest" description="Disordered" evidence="1">
    <location>
        <begin position="22"/>
        <end position="61"/>
    </location>
</feature>
<feature type="compositionally biased region" description="Basic and acidic residues" evidence="1">
    <location>
        <begin position="37"/>
        <end position="61"/>
    </location>
</feature>